<dbReference type="RefSeq" id="XP_013760031.1">
    <property type="nucleotide sequence ID" value="XM_013904577.1"/>
</dbReference>
<gene>
    <name evidence="1" type="ORF">AMSG_03180</name>
</gene>
<name>A0A0L0D3L8_THETB</name>
<evidence type="ECO:0000313" key="2">
    <source>
        <dbReference type="Proteomes" id="UP000054408"/>
    </source>
</evidence>
<protein>
    <submittedName>
        <fullName evidence="1">Uncharacterized protein</fullName>
    </submittedName>
</protein>
<proteinExistence type="predicted"/>
<sequence length="70" mass="7392">MVLGAAGLFGYRYYTSQQTGTGGTSSTTAGSYSELLPGDAVGEAVDVELEAVDPVEDANLWIDVDDDDWE</sequence>
<evidence type="ECO:0000313" key="1">
    <source>
        <dbReference type="EMBL" id="KNC46751.1"/>
    </source>
</evidence>
<keyword evidence="2" id="KW-1185">Reference proteome</keyword>
<dbReference type="GeneID" id="25562801"/>
<dbReference type="AlphaFoldDB" id="A0A0L0D3L8"/>
<dbReference type="EMBL" id="GL349444">
    <property type="protein sequence ID" value="KNC46751.1"/>
    <property type="molecule type" value="Genomic_DNA"/>
</dbReference>
<dbReference type="Proteomes" id="UP000054408">
    <property type="component" value="Unassembled WGS sequence"/>
</dbReference>
<reference evidence="1 2" key="1">
    <citation type="submission" date="2010-05" db="EMBL/GenBank/DDBJ databases">
        <title>The Genome Sequence of Thecamonas trahens ATCC 50062.</title>
        <authorList>
            <consortium name="The Broad Institute Genome Sequencing Platform"/>
            <person name="Russ C."/>
            <person name="Cuomo C."/>
            <person name="Shea T."/>
            <person name="Young S.K."/>
            <person name="Zeng Q."/>
            <person name="Koehrsen M."/>
            <person name="Haas B."/>
            <person name="Borodovsky M."/>
            <person name="Guigo R."/>
            <person name="Alvarado L."/>
            <person name="Berlin A."/>
            <person name="Bochicchio J."/>
            <person name="Borenstein D."/>
            <person name="Chapman S."/>
            <person name="Chen Z."/>
            <person name="Freedman E."/>
            <person name="Gellesch M."/>
            <person name="Goldberg J."/>
            <person name="Griggs A."/>
            <person name="Gujja S."/>
            <person name="Heilman E."/>
            <person name="Heiman D."/>
            <person name="Hepburn T."/>
            <person name="Howarth C."/>
            <person name="Jen D."/>
            <person name="Larson L."/>
            <person name="Mehta T."/>
            <person name="Park D."/>
            <person name="Pearson M."/>
            <person name="Roberts A."/>
            <person name="Saif S."/>
            <person name="Shenoy N."/>
            <person name="Sisk P."/>
            <person name="Stolte C."/>
            <person name="Sykes S."/>
            <person name="Thomson T."/>
            <person name="Walk T."/>
            <person name="White J."/>
            <person name="Yandava C."/>
            <person name="Burger G."/>
            <person name="Gray M.W."/>
            <person name="Holland P.W.H."/>
            <person name="King N."/>
            <person name="Lang F.B.F."/>
            <person name="Roger A.J."/>
            <person name="Ruiz-Trillo I."/>
            <person name="Lander E."/>
            <person name="Nusbaum C."/>
        </authorList>
    </citation>
    <scope>NUCLEOTIDE SEQUENCE [LARGE SCALE GENOMIC DNA]</scope>
    <source>
        <strain evidence="1 2">ATCC 50062</strain>
    </source>
</reference>
<accession>A0A0L0D3L8</accession>
<organism evidence="1 2">
    <name type="scientific">Thecamonas trahens ATCC 50062</name>
    <dbReference type="NCBI Taxonomy" id="461836"/>
    <lineage>
        <taxon>Eukaryota</taxon>
        <taxon>Apusozoa</taxon>
        <taxon>Apusomonadida</taxon>
        <taxon>Apusomonadidae</taxon>
        <taxon>Thecamonas</taxon>
    </lineage>
</organism>